<name>A0ABP7AGS6_9ACTN</name>
<dbReference type="SMART" id="SM00482">
    <property type="entry name" value="POLAc"/>
    <property type="match status" value="1"/>
</dbReference>
<dbReference type="Proteomes" id="UP001501074">
    <property type="component" value="Unassembled WGS sequence"/>
</dbReference>
<evidence type="ECO:0000313" key="7">
    <source>
        <dbReference type="Proteomes" id="UP001501074"/>
    </source>
</evidence>
<dbReference type="PANTHER" id="PTHR10133">
    <property type="entry name" value="DNA POLYMERASE I"/>
    <property type="match status" value="1"/>
</dbReference>
<feature type="region of interest" description="Disordered" evidence="4">
    <location>
        <begin position="228"/>
        <end position="299"/>
    </location>
</feature>
<dbReference type="RefSeq" id="WP_231484018.1">
    <property type="nucleotide sequence ID" value="NZ_BAAAZO010000011.1"/>
</dbReference>
<dbReference type="EC" id="2.7.7.7" evidence="1"/>
<sequence>MAGGAVTSGSAGANVVAAGRVLVVPSGDGVQWQLVNASGLPVGPVTWAADPVAEVRRLELQARPRWIWWRTAEMYPALLEAGVRVERCHDLAAVENLLRTYEGEPFVPPQSAVREPVVAGRATQISLFGEGAFGEGAGGGSGATTAVGTPVGAGGTGAGGTGAGGTGAGGTGAGGTGAGGTGAGGTGAGEPGSAGPGLRGPGTDETAPGLPAFPDEVATWAEELDDAGMPVPETATGRVPGSDQAGPTDPRGRTRGSDTAGHLDPAHLPDPADHPDPADRIDPFDEAEPVAAPTPRGEQPHGLAGLLRLYAAQVEQIADIRGAHPGFPLLVAAESAVCLAAVEMGRAGLPWSVRVHNEVLTELLGPRPAHHGRPRKLQALAEEVSRELAPGSSGPGLQVNPDSPAEVLKALRRQGVTVDTTRAWELKGIDHPAVPPLLRYKELARLHVAHGWAWQDQWVSGGRFRAEYVPGGVVTGRWATSGGGALQIPKVMRACVVADPGWVLVAADAGQLEPRILAALSGDRGMIAATADPDMYTALARQALGKPEARNEAKIGLLAAMYGARANSLAMVALRRRFPQALDLLERAARTGEDGGIVRSVLGRTCPPPEPTWQDGPPEQALARSRARGRFTRNFVIQASAADWANALVAGLRRRLSALPDQQGRPELVFFQHDEVIVHLPAHLAGEAVTAIVDSGSEATSLVLGNRGVRIPLDASPIASYAEKN</sequence>
<evidence type="ECO:0000256" key="2">
    <source>
        <dbReference type="ARBA" id="ARBA00022705"/>
    </source>
</evidence>
<comment type="catalytic activity">
    <reaction evidence="3">
        <text>DNA(n) + a 2'-deoxyribonucleoside 5'-triphosphate = DNA(n+1) + diphosphate</text>
        <dbReference type="Rhea" id="RHEA:22508"/>
        <dbReference type="Rhea" id="RHEA-COMP:17339"/>
        <dbReference type="Rhea" id="RHEA-COMP:17340"/>
        <dbReference type="ChEBI" id="CHEBI:33019"/>
        <dbReference type="ChEBI" id="CHEBI:61560"/>
        <dbReference type="ChEBI" id="CHEBI:173112"/>
        <dbReference type="EC" id="2.7.7.7"/>
    </reaction>
</comment>
<evidence type="ECO:0000313" key="6">
    <source>
        <dbReference type="EMBL" id="GAA3631926.1"/>
    </source>
</evidence>
<dbReference type="Pfam" id="PF00476">
    <property type="entry name" value="DNA_pol_A"/>
    <property type="match status" value="1"/>
</dbReference>
<dbReference type="CDD" id="cd06444">
    <property type="entry name" value="DNA_pol_A"/>
    <property type="match status" value="1"/>
</dbReference>
<dbReference type="InterPro" id="IPR001098">
    <property type="entry name" value="DNA-dir_DNA_pol_A_palm_dom"/>
</dbReference>
<dbReference type="InterPro" id="IPR002298">
    <property type="entry name" value="DNA_polymerase_A"/>
</dbReference>
<evidence type="ECO:0000256" key="1">
    <source>
        <dbReference type="ARBA" id="ARBA00012417"/>
    </source>
</evidence>
<evidence type="ECO:0000256" key="4">
    <source>
        <dbReference type="SAM" id="MobiDB-lite"/>
    </source>
</evidence>
<organism evidence="6 7">
    <name type="scientific">Kineosporia mesophila</name>
    <dbReference type="NCBI Taxonomy" id="566012"/>
    <lineage>
        <taxon>Bacteria</taxon>
        <taxon>Bacillati</taxon>
        <taxon>Actinomycetota</taxon>
        <taxon>Actinomycetes</taxon>
        <taxon>Kineosporiales</taxon>
        <taxon>Kineosporiaceae</taxon>
        <taxon>Kineosporia</taxon>
    </lineage>
</organism>
<dbReference type="NCBIfam" id="NF011538">
    <property type="entry name" value="PRK14975.1-1"/>
    <property type="match status" value="1"/>
</dbReference>
<dbReference type="PANTHER" id="PTHR10133:SF27">
    <property type="entry name" value="DNA POLYMERASE NU"/>
    <property type="match status" value="1"/>
</dbReference>
<reference evidence="7" key="1">
    <citation type="journal article" date="2019" name="Int. J. Syst. Evol. Microbiol.">
        <title>The Global Catalogue of Microorganisms (GCM) 10K type strain sequencing project: providing services to taxonomists for standard genome sequencing and annotation.</title>
        <authorList>
            <consortium name="The Broad Institute Genomics Platform"/>
            <consortium name="The Broad Institute Genome Sequencing Center for Infectious Disease"/>
            <person name="Wu L."/>
            <person name="Ma J."/>
        </authorList>
    </citation>
    <scope>NUCLEOTIDE SEQUENCE [LARGE SCALE GENOMIC DNA]</scope>
    <source>
        <strain evidence="7">JCM 16902</strain>
    </source>
</reference>
<dbReference type="Gene3D" id="1.10.150.20">
    <property type="entry name" value="5' to 3' exonuclease, C-terminal subdomain"/>
    <property type="match status" value="1"/>
</dbReference>
<dbReference type="InterPro" id="IPR043502">
    <property type="entry name" value="DNA/RNA_pol_sf"/>
</dbReference>
<feature type="domain" description="DNA-directed DNA polymerase family A palm" evidence="5">
    <location>
        <begin position="489"/>
        <end position="684"/>
    </location>
</feature>
<protein>
    <recommendedName>
        <fullName evidence="1">DNA-directed DNA polymerase</fullName>
        <ecNumber evidence="1">2.7.7.7</ecNumber>
    </recommendedName>
</protein>
<accession>A0ABP7AGS6</accession>
<keyword evidence="7" id="KW-1185">Reference proteome</keyword>
<feature type="region of interest" description="Disordered" evidence="4">
    <location>
        <begin position="176"/>
        <end position="212"/>
    </location>
</feature>
<dbReference type="Gene3D" id="3.30.70.370">
    <property type="match status" value="1"/>
</dbReference>
<evidence type="ECO:0000256" key="3">
    <source>
        <dbReference type="ARBA" id="ARBA00049244"/>
    </source>
</evidence>
<keyword evidence="2" id="KW-0235">DNA replication</keyword>
<gene>
    <name evidence="6" type="ORF">GCM10022223_57530</name>
</gene>
<comment type="caution">
    <text evidence="6">The sequence shown here is derived from an EMBL/GenBank/DDBJ whole genome shotgun (WGS) entry which is preliminary data.</text>
</comment>
<feature type="compositionally biased region" description="Basic and acidic residues" evidence="4">
    <location>
        <begin position="264"/>
        <end position="283"/>
    </location>
</feature>
<evidence type="ECO:0000259" key="5">
    <source>
        <dbReference type="SMART" id="SM00482"/>
    </source>
</evidence>
<dbReference type="EMBL" id="BAAAZO010000011">
    <property type="protein sequence ID" value="GAA3631926.1"/>
    <property type="molecule type" value="Genomic_DNA"/>
</dbReference>
<dbReference type="SUPFAM" id="SSF56672">
    <property type="entry name" value="DNA/RNA polymerases"/>
    <property type="match status" value="1"/>
</dbReference>
<feature type="compositionally biased region" description="Gly residues" evidence="4">
    <location>
        <begin position="176"/>
        <end position="200"/>
    </location>
</feature>
<proteinExistence type="predicted"/>